<reference evidence="1" key="1">
    <citation type="submission" date="2016-02" db="EMBL/GenBank/DDBJ databases">
        <title>Draft Genome Sequence of Sporotomaculum syntrophicum Strain FB, a Syntrophic Benzoate Degrader.</title>
        <authorList>
            <person name="Nobu M.K."/>
            <person name="Narihiro T."/>
            <person name="Qiu Y.-L."/>
            <person name="Ohashi A."/>
            <person name="Liu W.-T."/>
            <person name="Yuji S."/>
        </authorList>
    </citation>
    <scope>NUCLEOTIDE SEQUENCE</scope>
    <source>
        <strain evidence="1">FB</strain>
    </source>
</reference>
<evidence type="ECO:0000313" key="1">
    <source>
        <dbReference type="EMBL" id="KAF1085175.1"/>
    </source>
</evidence>
<protein>
    <submittedName>
        <fullName evidence="1">Uncharacterized protein</fullName>
    </submittedName>
</protein>
<sequence length="75" mass="7936">MADNNQTPFDSPLVTLMLMLAANTPDPAGSLNNLGQAINSMREAVASIHAGLESFHSKVVPLLMQSPDTKTMPGE</sequence>
<organism evidence="1 2">
    <name type="scientific">Sporotomaculum syntrophicum</name>
    <dbReference type="NCBI Taxonomy" id="182264"/>
    <lineage>
        <taxon>Bacteria</taxon>
        <taxon>Bacillati</taxon>
        <taxon>Bacillota</taxon>
        <taxon>Clostridia</taxon>
        <taxon>Eubacteriales</taxon>
        <taxon>Desulfallaceae</taxon>
        <taxon>Sporotomaculum</taxon>
    </lineage>
</organism>
<dbReference type="OrthoDB" id="1809172at2"/>
<evidence type="ECO:0000313" key="2">
    <source>
        <dbReference type="Proteomes" id="UP000798488"/>
    </source>
</evidence>
<comment type="caution">
    <text evidence="1">The sequence shown here is derived from an EMBL/GenBank/DDBJ whole genome shotgun (WGS) entry which is preliminary data.</text>
</comment>
<name>A0A9D2WQC1_9FIRM</name>
<accession>A0A9D2WQC1</accession>
<gene>
    <name evidence="1" type="ORF">SPSYN_01311</name>
</gene>
<keyword evidence="2" id="KW-1185">Reference proteome</keyword>
<dbReference type="AlphaFoldDB" id="A0A9D2WQC1"/>
<proteinExistence type="predicted"/>
<dbReference type="EMBL" id="LSRS01000003">
    <property type="protein sequence ID" value="KAF1085175.1"/>
    <property type="molecule type" value="Genomic_DNA"/>
</dbReference>
<dbReference type="RefSeq" id="WP_161821679.1">
    <property type="nucleotide sequence ID" value="NZ_LSRS01000003.1"/>
</dbReference>
<dbReference type="Proteomes" id="UP000798488">
    <property type="component" value="Unassembled WGS sequence"/>
</dbReference>